<keyword evidence="2" id="KW-1185">Reference proteome</keyword>
<evidence type="ECO:0000313" key="1">
    <source>
        <dbReference type="EMBL" id="MFD3001453.1"/>
    </source>
</evidence>
<name>A0ABW6BWJ4_9BACT</name>
<reference evidence="2" key="1">
    <citation type="journal article" date="2019" name="Int. J. Syst. Evol. Microbiol.">
        <title>The Global Catalogue of Microorganisms (GCM) 10K type strain sequencing project: providing services to taxonomists for standard genome sequencing and annotation.</title>
        <authorList>
            <consortium name="The Broad Institute Genomics Platform"/>
            <consortium name="The Broad Institute Genome Sequencing Center for Infectious Disease"/>
            <person name="Wu L."/>
            <person name="Ma J."/>
        </authorList>
    </citation>
    <scope>NUCLEOTIDE SEQUENCE [LARGE SCALE GENOMIC DNA]</scope>
    <source>
        <strain evidence="2">KCTC 23984</strain>
    </source>
</reference>
<dbReference type="RefSeq" id="WP_377485563.1">
    <property type="nucleotide sequence ID" value="NZ_JBHUOX010000009.1"/>
</dbReference>
<sequence length="156" mass="18820">MDLIRKTWLLQSDSYIRLITEKEKYLAQMKQERAPAYRIKAVDDEIKFLIDFYNQTEKMMEVQEYQRLQLMLEKMLLSNEIRLMIRMLTQMRNLSTDPEAFMVLVSKVHDSASEVMDDNTLLRPDKAYQREIDKYYKQVMKNRKDKQDYANTKNAS</sequence>
<proteinExistence type="predicted"/>
<gene>
    <name evidence="1" type="ORF">ACFS7Z_13860</name>
</gene>
<evidence type="ECO:0000313" key="2">
    <source>
        <dbReference type="Proteomes" id="UP001597641"/>
    </source>
</evidence>
<organism evidence="1 2">
    <name type="scientific">Pontibacter toksunensis</name>
    <dbReference type="NCBI Taxonomy" id="1332631"/>
    <lineage>
        <taxon>Bacteria</taxon>
        <taxon>Pseudomonadati</taxon>
        <taxon>Bacteroidota</taxon>
        <taxon>Cytophagia</taxon>
        <taxon>Cytophagales</taxon>
        <taxon>Hymenobacteraceae</taxon>
        <taxon>Pontibacter</taxon>
    </lineage>
</organism>
<accession>A0ABW6BWJ4</accession>
<protein>
    <submittedName>
        <fullName evidence="1">Uncharacterized protein</fullName>
    </submittedName>
</protein>
<dbReference type="EMBL" id="JBHUOX010000009">
    <property type="protein sequence ID" value="MFD3001453.1"/>
    <property type="molecule type" value="Genomic_DNA"/>
</dbReference>
<comment type="caution">
    <text evidence="1">The sequence shown here is derived from an EMBL/GenBank/DDBJ whole genome shotgun (WGS) entry which is preliminary data.</text>
</comment>
<dbReference type="Proteomes" id="UP001597641">
    <property type="component" value="Unassembled WGS sequence"/>
</dbReference>